<dbReference type="GO" id="GO:0000785">
    <property type="term" value="C:chromatin"/>
    <property type="evidence" value="ECO:0007669"/>
    <property type="project" value="TreeGrafter"/>
</dbReference>
<feature type="compositionally biased region" description="Polar residues" evidence="3">
    <location>
        <begin position="24"/>
        <end position="33"/>
    </location>
</feature>
<dbReference type="PRINTS" id="PR00503">
    <property type="entry name" value="BROMODOMAIN"/>
</dbReference>
<evidence type="ECO:0000256" key="3">
    <source>
        <dbReference type="SAM" id="MobiDB-lite"/>
    </source>
</evidence>
<dbReference type="Gene3D" id="1.20.920.10">
    <property type="entry name" value="Bromodomain-like"/>
    <property type="match status" value="2"/>
</dbReference>
<dbReference type="CDD" id="cd05499">
    <property type="entry name" value="Bromo_BDF1_2_II"/>
    <property type="match status" value="1"/>
</dbReference>
<dbReference type="GO" id="GO:0006338">
    <property type="term" value="P:chromatin remodeling"/>
    <property type="evidence" value="ECO:0007669"/>
    <property type="project" value="TreeGrafter"/>
</dbReference>
<dbReference type="PROSITE" id="PS50014">
    <property type="entry name" value="BROMODOMAIN_2"/>
    <property type="match status" value="2"/>
</dbReference>
<dbReference type="InterPro" id="IPR036427">
    <property type="entry name" value="Bromodomain-like_sf"/>
</dbReference>
<feature type="compositionally biased region" description="Polar residues" evidence="3">
    <location>
        <begin position="1"/>
        <end position="15"/>
    </location>
</feature>
<gene>
    <name evidence="6" type="primary">BDF1</name>
    <name evidence="6" type="ORF">ATY40_BA7500842</name>
</gene>
<evidence type="ECO:0000256" key="2">
    <source>
        <dbReference type="PROSITE-ProRule" id="PRU00035"/>
    </source>
</evidence>
<organism evidence="6 7">
    <name type="scientific">Komagataella pastoris</name>
    <name type="common">Yeast</name>
    <name type="synonym">Pichia pastoris</name>
    <dbReference type="NCBI Taxonomy" id="4922"/>
    <lineage>
        <taxon>Eukaryota</taxon>
        <taxon>Fungi</taxon>
        <taxon>Dikarya</taxon>
        <taxon>Ascomycota</taxon>
        <taxon>Saccharomycotina</taxon>
        <taxon>Pichiomycetes</taxon>
        <taxon>Pichiales</taxon>
        <taxon>Pichiaceae</taxon>
        <taxon>Komagataella</taxon>
    </lineage>
</organism>
<feature type="compositionally biased region" description="Basic and acidic residues" evidence="3">
    <location>
        <begin position="252"/>
        <end position="282"/>
    </location>
</feature>
<feature type="region of interest" description="Disordered" evidence="3">
    <location>
        <begin position="1"/>
        <end position="131"/>
    </location>
</feature>
<dbReference type="GO" id="GO:0005634">
    <property type="term" value="C:nucleus"/>
    <property type="evidence" value="ECO:0007669"/>
    <property type="project" value="TreeGrafter"/>
</dbReference>
<dbReference type="CDD" id="cd05500">
    <property type="entry name" value="Bromo_BDF1_2_I"/>
    <property type="match status" value="1"/>
</dbReference>
<dbReference type="InterPro" id="IPR050935">
    <property type="entry name" value="Bromo_chromatin_reader"/>
</dbReference>
<name>A0A1B2J7P5_PICPA</name>
<dbReference type="PROSITE" id="PS00633">
    <property type="entry name" value="BROMODOMAIN_1"/>
    <property type="match status" value="1"/>
</dbReference>
<dbReference type="PROSITE" id="PS51525">
    <property type="entry name" value="NET"/>
    <property type="match status" value="1"/>
</dbReference>
<dbReference type="InterPro" id="IPR038336">
    <property type="entry name" value="NET_sf"/>
</dbReference>
<accession>A0A1B2J7P5</accession>
<evidence type="ECO:0000313" key="6">
    <source>
        <dbReference type="EMBL" id="ANZ74020.1"/>
    </source>
</evidence>
<dbReference type="SMART" id="SM00297">
    <property type="entry name" value="BROMO"/>
    <property type="match status" value="2"/>
</dbReference>
<dbReference type="OrthoDB" id="784962at2759"/>
<dbReference type="Pfam" id="PF00439">
    <property type="entry name" value="Bromodomain"/>
    <property type="match status" value="2"/>
</dbReference>
<dbReference type="GO" id="GO:0006355">
    <property type="term" value="P:regulation of DNA-templated transcription"/>
    <property type="evidence" value="ECO:0007669"/>
    <property type="project" value="TreeGrafter"/>
</dbReference>
<dbReference type="PANTHER" id="PTHR22880:SF225">
    <property type="entry name" value="BROMODOMAIN-CONTAINING PROTEIN BET-1-RELATED"/>
    <property type="match status" value="1"/>
</dbReference>
<dbReference type="SUPFAM" id="SSF47370">
    <property type="entry name" value="Bromodomain"/>
    <property type="match status" value="2"/>
</dbReference>
<dbReference type="EMBL" id="CP014584">
    <property type="protein sequence ID" value="ANZ74020.1"/>
    <property type="molecule type" value="Genomic_DNA"/>
</dbReference>
<dbReference type="AlphaFoldDB" id="A0A1B2J7P5"/>
<feature type="domain" description="NET" evidence="5">
    <location>
        <begin position="473"/>
        <end position="555"/>
    </location>
</feature>
<evidence type="ECO:0000256" key="1">
    <source>
        <dbReference type="ARBA" id="ARBA00023117"/>
    </source>
</evidence>
<proteinExistence type="predicted"/>
<feature type="region of interest" description="Disordered" evidence="3">
    <location>
        <begin position="231"/>
        <end position="282"/>
    </location>
</feature>
<sequence length="640" mass="72368">MSLPETQVISDTLSLNDEVKSERNGSVTDQSLPTPKPEDAHDLNSHTATSAEATAPNKHGLDDESELGLDSKRPKIDETEAGTSNGSVSTHNPDTKATPSEESNSLPMEPAPKPPPEPDMNNLPESPMPKHQNKYAANTIKAIKRLKDAKPFLLPVDTEKLGIPLYYNYIKRPMDLSTIERKINVSAYESPDIIVEDFNLMVDNCRKFNGEDTPITRMAKNIQASFEKHMLNMPPKNPPDNGVAPSKRKRNKEVPEIRRDSIRDGRPKREIHPPKPKDIPYDIRPRKKKYVQELRFCNQVMKELMSKKHQNYSFPFLQPVDPVALDCPTYFEIVKEPMDLGTIQAKLANSEYENADQFEREVRLVFSNCYKFNPEGSPVNVMGHTMENVFNKEWEKKPAPAPSPQVLSDYDSEAEDEGDIEIDESLLTNPAIEYLETQIERMRADVEKMKRQLYDEVMSVAIKNRKKSKRSKKKSSISYPTHITYEMKKELSEKINYLSETKLAKVISIIQETLPELQKSGQEEIELDIDQLDSATLLKLYNFVVKKEKASSDSGSSTKNGSRGRSSGSASKSGRSASSKRSRIKKSLSVEEQNKKIANIRQKLEQFQTHGSPPKTNYAADEDESSEDDDQSSDESSEEE</sequence>
<feature type="compositionally biased region" description="Polar residues" evidence="3">
    <location>
        <begin position="81"/>
        <end position="105"/>
    </location>
</feature>
<evidence type="ECO:0000313" key="7">
    <source>
        <dbReference type="Proteomes" id="UP000094565"/>
    </source>
</evidence>
<feature type="compositionally biased region" description="Basic and acidic residues" evidence="3">
    <location>
        <begin position="69"/>
        <end position="78"/>
    </location>
</feature>
<feature type="domain" description="Bromo" evidence="4">
    <location>
        <begin position="308"/>
        <end position="380"/>
    </location>
</feature>
<feature type="compositionally biased region" description="Pro residues" evidence="3">
    <location>
        <begin position="109"/>
        <end position="118"/>
    </location>
</feature>
<feature type="domain" description="Bromo" evidence="4">
    <location>
        <begin position="144"/>
        <end position="216"/>
    </location>
</feature>
<feature type="compositionally biased region" description="Low complexity" evidence="3">
    <location>
        <begin position="552"/>
        <end position="577"/>
    </location>
</feature>
<dbReference type="Proteomes" id="UP000094565">
    <property type="component" value="Chromosome 1"/>
</dbReference>
<protein>
    <submittedName>
        <fullName evidence="6">BA75_00842T0</fullName>
    </submittedName>
</protein>
<evidence type="ECO:0000259" key="4">
    <source>
        <dbReference type="PROSITE" id="PS50014"/>
    </source>
</evidence>
<evidence type="ECO:0000259" key="5">
    <source>
        <dbReference type="PROSITE" id="PS51525"/>
    </source>
</evidence>
<dbReference type="Pfam" id="PF17035">
    <property type="entry name" value="BET"/>
    <property type="match status" value="1"/>
</dbReference>
<dbReference type="InterPro" id="IPR018359">
    <property type="entry name" value="Bromodomain_CS"/>
</dbReference>
<feature type="compositionally biased region" description="Polar residues" evidence="3">
    <location>
        <begin position="605"/>
        <end position="615"/>
    </location>
</feature>
<keyword evidence="7" id="KW-1185">Reference proteome</keyword>
<dbReference type="InterPro" id="IPR027353">
    <property type="entry name" value="NET_dom"/>
</dbReference>
<keyword evidence="1 2" id="KW-0103">Bromodomain</keyword>
<feature type="region of interest" description="Disordered" evidence="3">
    <location>
        <begin position="549"/>
        <end position="640"/>
    </location>
</feature>
<dbReference type="PANTHER" id="PTHR22880">
    <property type="entry name" value="FALZ-RELATED BROMODOMAIN-CONTAINING PROTEINS"/>
    <property type="match status" value="1"/>
</dbReference>
<reference evidence="6 7" key="1">
    <citation type="submission" date="2016-02" db="EMBL/GenBank/DDBJ databases">
        <title>Comparative genomic and transcriptomic foundation for Pichia pastoris.</title>
        <authorList>
            <person name="Love K.R."/>
            <person name="Shah K.A."/>
            <person name="Whittaker C.A."/>
            <person name="Wu J."/>
            <person name="Bartlett M.C."/>
            <person name="Ma D."/>
            <person name="Leeson R.L."/>
            <person name="Priest M."/>
            <person name="Young S.K."/>
            <person name="Love J.C."/>
        </authorList>
    </citation>
    <scope>NUCLEOTIDE SEQUENCE [LARGE SCALE GENOMIC DNA]</scope>
    <source>
        <strain evidence="6 7">ATCC 28485</strain>
    </source>
</reference>
<feature type="compositionally biased region" description="Acidic residues" evidence="3">
    <location>
        <begin position="620"/>
        <end position="640"/>
    </location>
</feature>
<dbReference type="InterPro" id="IPR001487">
    <property type="entry name" value="Bromodomain"/>
</dbReference>
<dbReference type="Gene3D" id="1.20.1270.220">
    <property type="match status" value="1"/>
</dbReference>